<sequence>MCHRGNAESGAPDIIRTFGVDRLSITLSALCQTPTGALGAISEQLGGLVFEVRRGEAVQDVNECQLAFAAIISRCIETAQVSGGESRSEKGITYLMRPSTPDKHHPKHVRASVLAKPAPAKPAPAKPAPAKPAPAKPAPAKPAPVKPSPNPAKPLPSPSKSIKIGPTKDCKQLGLLMQTPATAGKLTRTIEEENGGFVGSRVDVNLKQKIAKRAADDIDDGWSEPTEQKIRKSHRETEKTGTACGIRFNALNYPKAVSMPATAPYFSIDSPDGVCETIKYQETMTAVLGVNKYHIEHILEWQTVAKFFDWIERKTKAAKKTFKNPDVSHNKAEQVDFCEYFKEHWQGSYPQELTIDGKTMTPILHMAQAYPGVGNREEEFVWLQASMNTPAKSNMWSYKGTKDDTGTLHNAETMREHITGGKTDVKGQDSGKVAGALLDKAKVALLKLKALMGARKYMRSKTVSDIFKKQKQEIGKMLTSIDNELPKHPREPTRGTRKIDAWVKQDLGKLWDEYMDERFAIAHKRTHNDMDTYLKLIDDTWCEGRPKSKPGSPAGSRPGTPAGSRPGTPAGPRPGTPFSDKIDDITKLFDALDVNDTKKKDFCQFLAKVQKEWTAEKAIPWTAPW</sequence>
<keyword evidence="2" id="KW-1185">Reference proteome</keyword>
<comment type="caution">
    <text evidence="1">The sequence shown here is derived from an EMBL/GenBank/DDBJ whole genome shotgun (WGS) entry which is preliminary data.</text>
</comment>
<evidence type="ECO:0000313" key="1">
    <source>
        <dbReference type="EMBL" id="KAJ8110664.1"/>
    </source>
</evidence>
<evidence type="ECO:0000313" key="2">
    <source>
        <dbReference type="Proteomes" id="UP001153331"/>
    </source>
</evidence>
<name>A0ACC2I606_9PLEO</name>
<gene>
    <name evidence="1" type="ORF">OPT61_g6548</name>
</gene>
<dbReference type="Proteomes" id="UP001153331">
    <property type="component" value="Unassembled WGS sequence"/>
</dbReference>
<reference evidence="1" key="1">
    <citation type="submission" date="2022-11" db="EMBL/GenBank/DDBJ databases">
        <title>Genome Sequence of Boeremia exigua.</title>
        <authorList>
            <person name="Buettner E."/>
        </authorList>
    </citation>
    <scope>NUCLEOTIDE SEQUENCE</scope>
    <source>
        <strain evidence="1">CU02</strain>
    </source>
</reference>
<organism evidence="1 2">
    <name type="scientific">Boeremia exigua</name>
    <dbReference type="NCBI Taxonomy" id="749465"/>
    <lineage>
        <taxon>Eukaryota</taxon>
        <taxon>Fungi</taxon>
        <taxon>Dikarya</taxon>
        <taxon>Ascomycota</taxon>
        <taxon>Pezizomycotina</taxon>
        <taxon>Dothideomycetes</taxon>
        <taxon>Pleosporomycetidae</taxon>
        <taxon>Pleosporales</taxon>
        <taxon>Pleosporineae</taxon>
        <taxon>Didymellaceae</taxon>
        <taxon>Boeremia</taxon>
    </lineage>
</organism>
<accession>A0ACC2I606</accession>
<dbReference type="EMBL" id="JAPHNI010000477">
    <property type="protein sequence ID" value="KAJ8110664.1"/>
    <property type="molecule type" value="Genomic_DNA"/>
</dbReference>
<protein>
    <submittedName>
        <fullName evidence="1">Uncharacterized protein</fullName>
    </submittedName>
</protein>
<proteinExistence type="predicted"/>